<dbReference type="Pfam" id="PF00035">
    <property type="entry name" value="dsrm"/>
    <property type="match status" value="4"/>
</dbReference>
<sequence length="716" mass="78584">MPFAPMQYSYNQGYMQNQSSSSLYGPSHNYPGTGRVPRGRASYLTNTQQNSGMTIPGSRDHFPGNRGKSFGYQPVNGQFQPDRLAVQPEKENYNVNTEETILKKEEKDGIEDTRQLSVSGNTEGGTVTSSSEGENTKETGAEKEAPRVANSNKEKTPMCLVNELARFNKIQHQYRLVEETGQAHKKTFFVMLELGDETYKAYGSSIKKSQHAAAAEALVQTKYPRPPPKVKNMPNVISSTVVTPTVELNALAMKIGVPATYHFVERQAPPITGPSLGGGYNYYKGPFYRNPRMFDPRGYRFRPRGPGFSDSFTVTCKILDREYEGTGSTPQAAKHDAATKALNELKDMPSLIENKQTETYDDPSLELKSPISLVYEVALRRDLNVCFEVIRESGPPHMKNFVTKCTVGDSTTEGEGSSKSLSKKRSAELMLEELKKIQPLLPPGGHVSLTMKRRQPLLKKKNRNLIKDVTIPTGNDKNSHLNPISLLIQYTHNKKEKEPIYSVVSEKNLAREPEFVIQVQVGEVVTTGVGTNKKAAKRKAAEEALKILRPGYVPLDAPSKPNPEKTQEKVITSGRNRQPVPGVLLVPDSVSQVAGVGKSGAPKDFSNDLITPKVPAIGTGGTVRPWDQLQYLSKILNFQVTSTDFPKGNKSEYLSLVTLSTQPPKVCHGQGATVDESHDQAAERLLNLLAESGLDIIATVSPSGKPDSVGNNGIVP</sequence>
<dbReference type="InterPro" id="IPR032478">
    <property type="entry name" value="Staufen_C"/>
</dbReference>
<dbReference type="AlphaFoldDB" id="A0A1X9WEM6"/>
<feature type="compositionally biased region" description="Basic and acidic residues" evidence="4">
    <location>
        <begin position="134"/>
        <end position="153"/>
    </location>
</feature>
<dbReference type="GO" id="GO:0035418">
    <property type="term" value="P:protein localization to synapse"/>
    <property type="evidence" value="ECO:0007669"/>
    <property type="project" value="TreeGrafter"/>
</dbReference>
<keyword evidence="2 3" id="KW-0694">RNA-binding</keyword>
<evidence type="ECO:0000256" key="1">
    <source>
        <dbReference type="ARBA" id="ARBA00022737"/>
    </source>
</evidence>
<dbReference type="GO" id="GO:0005886">
    <property type="term" value="C:plasma membrane"/>
    <property type="evidence" value="ECO:0007669"/>
    <property type="project" value="TreeGrafter"/>
</dbReference>
<feature type="domain" description="DRBM" evidence="5">
    <location>
        <begin position="369"/>
        <end position="436"/>
    </location>
</feature>
<dbReference type="GO" id="GO:0007281">
    <property type="term" value="P:germ cell development"/>
    <property type="evidence" value="ECO:0007669"/>
    <property type="project" value="TreeGrafter"/>
</dbReference>
<dbReference type="InterPro" id="IPR014720">
    <property type="entry name" value="dsRBD_dom"/>
</dbReference>
<dbReference type="GO" id="GO:0010494">
    <property type="term" value="C:cytoplasmic stress granule"/>
    <property type="evidence" value="ECO:0007669"/>
    <property type="project" value="TreeGrafter"/>
</dbReference>
<evidence type="ECO:0000256" key="2">
    <source>
        <dbReference type="ARBA" id="ARBA00022884"/>
    </source>
</evidence>
<feature type="domain" description="DRBM" evidence="5">
    <location>
        <begin position="156"/>
        <end position="223"/>
    </location>
</feature>
<feature type="compositionally biased region" description="Polar residues" evidence="4">
    <location>
        <begin position="115"/>
        <end position="133"/>
    </location>
</feature>
<dbReference type="PANTHER" id="PTHR46054:SF3">
    <property type="entry name" value="MATERNAL EFFECT PROTEIN STAUFEN"/>
    <property type="match status" value="1"/>
</dbReference>
<evidence type="ECO:0000313" key="6">
    <source>
        <dbReference type="EMBL" id="ARS01460.1"/>
    </source>
</evidence>
<dbReference type="GO" id="GO:0032839">
    <property type="term" value="C:dendrite cytoplasm"/>
    <property type="evidence" value="ECO:0007669"/>
    <property type="project" value="GOC"/>
</dbReference>
<feature type="region of interest" description="Disordered" evidence="4">
    <location>
        <begin position="552"/>
        <end position="578"/>
    </location>
</feature>
<dbReference type="CDD" id="cd19861">
    <property type="entry name" value="DSRM_STAU_rpt5"/>
    <property type="match status" value="1"/>
</dbReference>
<dbReference type="GO" id="GO:0098964">
    <property type="term" value="P:anterograde dendritic transport of messenger ribonucleoprotein complex"/>
    <property type="evidence" value="ECO:0007669"/>
    <property type="project" value="TreeGrafter"/>
</dbReference>
<dbReference type="InterPro" id="IPR051740">
    <property type="entry name" value="DRBM-containing_protein"/>
</dbReference>
<proteinExistence type="evidence at transcript level"/>
<feature type="domain" description="DRBM" evidence="5">
    <location>
        <begin position="243"/>
        <end position="347"/>
    </location>
</feature>
<accession>A0A1X9WEM6</accession>
<dbReference type="GO" id="GO:0003729">
    <property type="term" value="F:mRNA binding"/>
    <property type="evidence" value="ECO:0007669"/>
    <property type="project" value="TreeGrafter"/>
</dbReference>
<dbReference type="Pfam" id="PF16482">
    <property type="entry name" value="Staufen_C"/>
    <property type="match status" value="1"/>
</dbReference>
<dbReference type="Gene3D" id="3.30.160.20">
    <property type="match status" value="5"/>
</dbReference>
<dbReference type="CDD" id="cd19857">
    <property type="entry name" value="DSRM_STAU_rpt1"/>
    <property type="match status" value="1"/>
</dbReference>
<dbReference type="CDD" id="cd19858">
    <property type="entry name" value="DSRM_STAU_rpt2"/>
    <property type="match status" value="1"/>
</dbReference>
<dbReference type="SMART" id="SM00358">
    <property type="entry name" value="DSRM"/>
    <property type="match status" value="5"/>
</dbReference>
<dbReference type="GO" id="GO:0003725">
    <property type="term" value="F:double-stranded RNA binding"/>
    <property type="evidence" value="ECO:0007669"/>
    <property type="project" value="TreeGrafter"/>
</dbReference>
<dbReference type="EMBL" id="KY680793">
    <property type="protein sequence ID" value="ARS01460.1"/>
    <property type="molecule type" value="mRNA"/>
</dbReference>
<dbReference type="FunFam" id="3.30.160.20:FF:000007">
    <property type="entry name" value="Double-stranded RNA-binding protein Staufen homolog 1"/>
    <property type="match status" value="2"/>
</dbReference>
<dbReference type="SUPFAM" id="SSF54768">
    <property type="entry name" value="dsRNA-binding domain-like"/>
    <property type="match status" value="4"/>
</dbReference>
<evidence type="ECO:0000259" key="5">
    <source>
        <dbReference type="PROSITE" id="PS50137"/>
    </source>
</evidence>
<keyword evidence="1" id="KW-0677">Repeat</keyword>
<protein>
    <submittedName>
        <fullName evidence="6">Staufen</fullName>
    </submittedName>
</protein>
<evidence type="ECO:0000256" key="4">
    <source>
        <dbReference type="SAM" id="MobiDB-lite"/>
    </source>
</evidence>
<feature type="region of interest" description="Disordered" evidence="4">
    <location>
        <begin position="106"/>
        <end position="153"/>
    </location>
</feature>
<feature type="region of interest" description="Disordered" evidence="4">
    <location>
        <begin position="17"/>
        <end position="37"/>
    </location>
</feature>
<reference evidence="6" key="1">
    <citation type="submission" date="2017-02" db="EMBL/GenBank/DDBJ databases">
        <title>Identification of the core RNAi machinery genes of Artemia franciscana.</title>
        <authorList>
            <person name="Nguyen D.V."/>
            <person name="Christiaens O."/>
            <person name="De Vos S."/>
            <person name="Smagghe G."/>
            <person name="Bossier P."/>
        </authorList>
    </citation>
    <scope>NUCLEOTIDE SEQUENCE</scope>
</reference>
<organism evidence="6">
    <name type="scientific">Artemia franciscana</name>
    <name type="common">Brine shrimp</name>
    <name type="synonym">Artemia sanfranciscana</name>
    <dbReference type="NCBI Taxonomy" id="6661"/>
    <lineage>
        <taxon>Eukaryota</taxon>
        <taxon>Metazoa</taxon>
        <taxon>Ecdysozoa</taxon>
        <taxon>Arthropoda</taxon>
        <taxon>Crustacea</taxon>
        <taxon>Branchiopoda</taxon>
        <taxon>Anostraca</taxon>
        <taxon>Artemiidae</taxon>
        <taxon>Artemia</taxon>
    </lineage>
</organism>
<feature type="domain" description="DRBM" evidence="5">
    <location>
        <begin position="482"/>
        <end position="550"/>
    </location>
</feature>
<evidence type="ECO:0000256" key="3">
    <source>
        <dbReference type="PROSITE-ProRule" id="PRU00266"/>
    </source>
</evidence>
<dbReference type="PROSITE" id="PS50137">
    <property type="entry name" value="DS_RBD"/>
    <property type="match status" value="4"/>
</dbReference>
<dbReference type="GO" id="GO:0043025">
    <property type="term" value="C:neuronal cell body"/>
    <property type="evidence" value="ECO:0007669"/>
    <property type="project" value="TreeGrafter"/>
</dbReference>
<dbReference type="PANTHER" id="PTHR46054">
    <property type="entry name" value="MATERNAL EFFECT PROTEIN STAUFEN"/>
    <property type="match status" value="1"/>
</dbReference>
<name>A0A1X9WEM6_ARTSF</name>
<dbReference type="GO" id="GO:0008298">
    <property type="term" value="P:intracellular mRNA localization"/>
    <property type="evidence" value="ECO:0007669"/>
    <property type="project" value="TreeGrafter"/>
</dbReference>